<dbReference type="CDD" id="cd03395">
    <property type="entry name" value="PAP2_like_4"/>
    <property type="match status" value="1"/>
</dbReference>
<name>A0ABU1K6L8_9FLAO</name>
<dbReference type="InterPro" id="IPR000326">
    <property type="entry name" value="PAP2/HPO"/>
</dbReference>
<accession>A0ABU1K6L8</accession>
<comment type="caution">
    <text evidence="3">The sequence shown here is derived from an EMBL/GenBank/DDBJ whole genome shotgun (WGS) entry which is preliminary data.</text>
</comment>
<keyword evidence="3" id="KW-0378">Hydrolase</keyword>
<feature type="transmembrane region" description="Helical" evidence="1">
    <location>
        <begin position="134"/>
        <end position="153"/>
    </location>
</feature>
<evidence type="ECO:0000313" key="4">
    <source>
        <dbReference type="Proteomes" id="UP001257659"/>
    </source>
</evidence>
<keyword evidence="4" id="KW-1185">Reference proteome</keyword>
<keyword evidence="1" id="KW-0812">Transmembrane</keyword>
<dbReference type="PANTHER" id="PTHR14969">
    <property type="entry name" value="SPHINGOSINE-1-PHOSPHATE PHOSPHOHYDROLASE"/>
    <property type="match status" value="1"/>
</dbReference>
<evidence type="ECO:0000259" key="2">
    <source>
        <dbReference type="SMART" id="SM00014"/>
    </source>
</evidence>
<dbReference type="PANTHER" id="PTHR14969:SF13">
    <property type="entry name" value="AT30094P"/>
    <property type="match status" value="1"/>
</dbReference>
<protein>
    <submittedName>
        <fullName evidence="3">Undecaprenyl-diphosphatase</fullName>
        <ecNumber evidence="3">3.6.1.27</ecNumber>
    </submittedName>
</protein>
<feature type="transmembrane region" description="Helical" evidence="1">
    <location>
        <begin position="58"/>
        <end position="78"/>
    </location>
</feature>
<proteinExistence type="predicted"/>
<feature type="transmembrane region" description="Helical" evidence="1">
    <location>
        <begin position="159"/>
        <end position="177"/>
    </location>
</feature>
<organism evidence="3 4">
    <name type="scientific">Mesonia maritima</name>
    <dbReference type="NCBI Taxonomy" id="1793873"/>
    <lineage>
        <taxon>Bacteria</taxon>
        <taxon>Pseudomonadati</taxon>
        <taxon>Bacteroidota</taxon>
        <taxon>Flavobacteriia</taxon>
        <taxon>Flavobacteriales</taxon>
        <taxon>Flavobacteriaceae</taxon>
        <taxon>Mesonia</taxon>
    </lineage>
</organism>
<dbReference type="RefSeq" id="WP_309728417.1">
    <property type="nucleotide sequence ID" value="NZ_JAVDQA010000005.1"/>
</dbReference>
<dbReference type="Proteomes" id="UP001257659">
    <property type="component" value="Unassembled WGS sequence"/>
</dbReference>
<dbReference type="Gene3D" id="1.20.144.10">
    <property type="entry name" value="Phosphatidic acid phosphatase type 2/haloperoxidase"/>
    <property type="match status" value="2"/>
</dbReference>
<feature type="domain" description="Phosphatidic acid phosphatase type 2/haloperoxidase" evidence="2">
    <location>
        <begin position="59"/>
        <end position="174"/>
    </location>
</feature>
<keyword evidence="1" id="KW-1133">Transmembrane helix</keyword>
<keyword evidence="1" id="KW-0472">Membrane</keyword>
<dbReference type="SUPFAM" id="SSF48317">
    <property type="entry name" value="Acid phosphatase/Vanadium-dependent haloperoxidase"/>
    <property type="match status" value="1"/>
</dbReference>
<dbReference type="SMART" id="SM00014">
    <property type="entry name" value="acidPPc"/>
    <property type="match status" value="1"/>
</dbReference>
<feature type="transmembrane region" description="Helical" evidence="1">
    <location>
        <begin position="105"/>
        <end position="127"/>
    </location>
</feature>
<feature type="transmembrane region" description="Helical" evidence="1">
    <location>
        <begin position="37"/>
        <end position="53"/>
    </location>
</feature>
<evidence type="ECO:0000313" key="3">
    <source>
        <dbReference type="EMBL" id="MDR6301249.1"/>
    </source>
</evidence>
<dbReference type="Pfam" id="PF01569">
    <property type="entry name" value="PAP2"/>
    <property type="match status" value="1"/>
</dbReference>
<dbReference type="EMBL" id="JAVDQA010000005">
    <property type="protein sequence ID" value="MDR6301249.1"/>
    <property type="molecule type" value="Genomic_DNA"/>
</dbReference>
<evidence type="ECO:0000256" key="1">
    <source>
        <dbReference type="SAM" id="Phobius"/>
    </source>
</evidence>
<gene>
    <name evidence="3" type="ORF">GGR31_001900</name>
</gene>
<dbReference type="EC" id="3.6.1.27" evidence="3"/>
<dbReference type="InterPro" id="IPR036938">
    <property type="entry name" value="PAP2/HPO_sf"/>
</dbReference>
<sequence length="198" mass="23196">MFEQLKEWDRELFIYLNGLGLERFDAFWIQITQEETWIPLYILIVFLIVKAYSKKSALIVLGGYLLSFLMTFGLTRLIKASVARVRPNNVVELQDIIRILQEPTYYSFVSGHTSTSTAITTFIVLVLRHRFKWIYVLYLWPLLFASSRIYVGVHYPSDLFAGAIIGVICAVICYYIVQHFVRDKNHFRNNPEDPIEEM</sequence>
<dbReference type="GO" id="GO:0050380">
    <property type="term" value="F:undecaprenyl-diphosphatase activity"/>
    <property type="evidence" value="ECO:0007669"/>
    <property type="project" value="UniProtKB-EC"/>
</dbReference>
<reference evidence="3 4" key="1">
    <citation type="submission" date="2023-07" db="EMBL/GenBank/DDBJ databases">
        <title>Genomic Encyclopedia of Type Strains, Phase IV (KMG-IV): sequencing the most valuable type-strain genomes for metagenomic binning, comparative biology and taxonomic classification.</title>
        <authorList>
            <person name="Goeker M."/>
        </authorList>
    </citation>
    <scope>NUCLEOTIDE SEQUENCE [LARGE SCALE GENOMIC DNA]</scope>
    <source>
        <strain evidence="3 4">DSM 102814</strain>
    </source>
</reference>